<dbReference type="Pfam" id="PF13360">
    <property type="entry name" value="PQQ_2"/>
    <property type="match status" value="2"/>
</dbReference>
<name>A0ABZ1HUG1_9PSEU</name>
<feature type="domain" description="Pyrrolo-quinoline quinone repeat" evidence="1">
    <location>
        <begin position="4"/>
        <end position="53"/>
    </location>
</feature>
<dbReference type="SUPFAM" id="SSF50998">
    <property type="entry name" value="Quinoprotein alcohol dehydrogenase-like"/>
    <property type="match status" value="1"/>
</dbReference>
<keyword evidence="3" id="KW-1185">Reference proteome</keyword>
<dbReference type="PANTHER" id="PTHR34512">
    <property type="entry name" value="CELL SURFACE PROTEIN"/>
    <property type="match status" value="1"/>
</dbReference>
<dbReference type="InterPro" id="IPR002372">
    <property type="entry name" value="PQQ_rpt_dom"/>
</dbReference>
<organism evidence="2 3">
    <name type="scientific">Amycolatopsis rhabdoformis</name>
    <dbReference type="NCBI Taxonomy" id="1448059"/>
    <lineage>
        <taxon>Bacteria</taxon>
        <taxon>Bacillati</taxon>
        <taxon>Actinomycetota</taxon>
        <taxon>Actinomycetes</taxon>
        <taxon>Pseudonocardiales</taxon>
        <taxon>Pseudonocardiaceae</taxon>
        <taxon>Amycolatopsis</taxon>
    </lineage>
</organism>
<dbReference type="InterPro" id="IPR011047">
    <property type="entry name" value="Quinoprotein_ADH-like_sf"/>
</dbReference>
<dbReference type="EMBL" id="CP142149">
    <property type="protein sequence ID" value="WSE26037.1"/>
    <property type="molecule type" value="Genomic_DNA"/>
</dbReference>
<dbReference type="Gene3D" id="2.130.10.10">
    <property type="entry name" value="YVTN repeat-like/Quinoprotein amine dehydrogenase"/>
    <property type="match status" value="1"/>
</dbReference>
<evidence type="ECO:0000313" key="3">
    <source>
        <dbReference type="Proteomes" id="UP001330812"/>
    </source>
</evidence>
<dbReference type="Proteomes" id="UP001330812">
    <property type="component" value="Chromosome"/>
</dbReference>
<dbReference type="PANTHER" id="PTHR34512:SF30">
    <property type="entry name" value="OUTER MEMBRANE PROTEIN ASSEMBLY FACTOR BAMB"/>
    <property type="match status" value="1"/>
</dbReference>
<gene>
    <name evidence="2" type="ORF">VSH64_24475</name>
</gene>
<accession>A0ABZ1HUG1</accession>
<dbReference type="InterPro" id="IPR015943">
    <property type="entry name" value="WD40/YVTN_repeat-like_dom_sf"/>
</dbReference>
<reference evidence="2 3" key="1">
    <citation type="journal article" date="2015" name="Int. J. Syst. Evol. Microbiol.">
        <title>Amycolatopsis rhabdoformis sp. nov., an actinomycete isolated from a tropical forest soil.</title>
        <authorList>
            <person name="Souza W.R."/>
            <person name="Silva R.E."/>
            <person name="Goodfellow M."/>
            <person name="Busarakam K."/>
            <person name="Figueiro F.S."/>
            <person name="Ferreira D."/>
            <person name="Rodrigues-Filho E."/>
            <person name="Moraes L.A.B."/>
            <person name="Zucchi T.D."/>
        </authorList>
    </citation>
    <scope>NUCLEOTIDE SEQUENCE [LARGE SCALE GENOMIC DNA]</scope>
    <source>
        <strain evidence="2 3">NCIMB 14900</strain>
    </source>
</reference>
<evidence type="ECO:0000259" key="1">
    <source>
        <dbReference type="Pfam" id="PF13360"/>
    </source>
</evidence>
<protein>
    <submittedName>
        <fullName evidence="2">PQQ-binding-like beta-propeller repeat protein</fullName>
    </submittedName>
</protein>
<proteinExistence type="predicted"/>
<evidence type="ECO:0000313" key="2">
    <source>
        <dbReference type="EMBL" id="WSE26037.1"/>
    </source>
</evidence>
<feature type="domain" description="Pyrrolo-quinoline quinone repeat" evidence="1">
    <location>
        <begin position="59"/>
        <end position="174"/>
    </location>
</feature>
<dbReference type="RefSeq" id="WP_326565004.1">
    <property type="nucleotide sequence ID" value="NZ_CP142149.1"/>
</dbReference>
<sequence length="275" mass="29049">MFERRWERDLHQRPVLSDVAVADGHLVVHERSTRLVSLAGADGAVRWDVPLGTWPRAVVADGADVFALPQLPGRLCCLSASTGEPRWTAEVGWLTGHVAVGPEVVLVGGWRGDTPLRALDRATGSLLWSRTSPTVLPAWFDGGFLVGRPGGRRVELVNPGTGAVERTWRRTVPDAEPVFDVSAAGVTVGGRPLGTTAARITPLPRPASGERVVGSAGLADLLVTLDNAGHLECFAPDGARLARTRVARRAVGLRVLGPGRIAVLGKGTVVVYDVG</sequence>